<sequence>MLYKRVDYSLSKLLHDIEHGDIALPDLQRPFVWPAAKVRDLFDSMYRGFPVGYFLFWANEHLTDIKQIGVEQKQAKVPRLLIVDGQQRLTSLFAVLKGKRVLNKDFKETSIKISFRPIDSQFDVADAAIERDPEYIYDISELWKQGTSSFRFINKFIEKLRNHREITDEEENVISDNIDRLYKLQEYQFTAMEISSTVDEEQVSDIFVRINSQGKKLNQADFILTLLSVFWDQGRKELEAFSRESREARGEQASPFNHFIHPDPAQMLRVAVGLGFKRARLKNVYTILRGKDLETGEVSSLRRDQQFDVLKQAQQKVLNLQNWHDFLKVLIKAGFRSKAMVSSDMSIIYSYVIYLIGKEDFHVDAYRLRKMIAKWYFMLVLTGRYTGSPETVMEADLARLRGVADQDEFVGTLEKIIADSLTNDFWTITLVNKLESSTSRNPALHAYYAALNILDANVLFSNMKVSELLDPVLRANRNAIEKHHLFPKKYLKSIGINEDKLINQVANLALVEWGDNARISDESPESYFPRYAERFTPAELAEMMEYHALPDNWTSLDYPVFLEERRKKMAQIIKAGYIRL</sequence>
<proteinExistence type="predicted"/>
<dbReference type="InterPro" id="IPR004919">
    <property type="entry name" value="GmrSD_N"/>
</dbReference>
<name>A0ABW2RQ75_9BACL</name>
<gene>
    <name evidence="2" type="ORF">ACFQNG_18955</name>
</gene>
<accession>A0ABW2RQ75</accession>
<dbReference type="PANTHER" id="PTHR37292">
    <property type="entry name" value="VNG6097C"/>
    <property type="match status" value="1"/>
</dbReference>
<dbReference type="Proteomes" id="UP001596500">
    <property type="component" value="Unassembled WGS sequence"/>
</dbReference>
<dbReference type="Pfam" id="PF03235">
    <property type="entry name" value="GmrSD_N"/>
    <property type="match status" value="1"/>
</dbReference>
<organism evidence="2 3">
    <name type="scientific">Laceyella putida</name>
    <dbReference type="NCBI Taxonomy" id="110101"/>
    <lineage>
        <taxon>Bacteria</taxon>
        <taxon>Bacillati</taxon>
        <taxon>Bacillota</taxon>
        <taxon>Bacilli</taxon>
        <taxon>Bacillales</taxon>
        <taxon>Thermoactinomycetaceae</taxon>
        <taxon>Laceyella</taxon>
    </lineage>
</organism>
<evidence type="ECO:0000313" key="3">
    <source>
        <dbReference type="Proteomes" id="UP001596500"/>
    </source>
</evidence>
<comment type="caution">
    <text evidence="2">The sequence shown here is derived from an EMBL/GenBank/DDBJ whole genome shotgun (WGS) entry which is preliminary data.</text>
</comment>
<dbReference type="PANTHER" id="PTHR37292:SF2">
    <property type="entry name" value="DUF262 DOMAIN-CONTAINING PROTEIN"/>
    <property type="match status" value="1"/>
</dbReference>
<feature type="domain" description="GmrSD restriction endonucleases N-terminal" evidence="1">
    <location>
        <begin position="10"/>
        <end position="226"/>
    </location>
</feature>
<dbReference type="RefSeq" id="WP_379867590.1">
    <property type="nucleotide sequence ID" value="NZ_JBHTBW010000081.1"/>
</dbReference>
<dbReference type="EMBL" id="JBHTBW010000081">
    <property type="protein sequence ID" value="MFC7443148.1"/>
    <property type="molecule type" value="Genomic_DNA"/>
</dbReference>
<keyword evidence="3" id="KW-1185">Reference proteome</keyword>
<evidence type="ECO:0000259" key="1">
    <source>
        <dbReference type="Pfam" id="PF03235"/>
    </source>
</evidence>
<protein>
    <submittedName>
        <fullName evidence="2">DUF262 domain-containing protein</fullName>
    </submittedName>
</protein>
<evidence type="ECO:0000313" key="2">
    <source>
        <dbReference type="EMBL" id="MFC7443148.1"/>
    </source>
</evidence>
<reference evidence="3" key="1">
    <citation type="journal article" date="2019" name="Int. J. Syst. Evol. Microbiol.">
        <title>The Global Catalogue of Microorganisms (GCM) 10K type strain sequencing project: providing services to taxonomists for standard genome sequencing and annotation.</title>
        <authorList>
            <consortium name="The Broad Institute Genomics Platform"/>
            <consortium name="The Broad Institute Genome Sequencing Center for Infectious Disease"/>
            <person name="Wu L."/>
            <person name="Ma J."/>
        </authorList>
    </citation>
    <scope>NUCLEOTIDE SEQUENCE [LARGE SCALE GENOMIC DNA]</scope>
    <source>
        <strain evidence="3">CGMCC 1.12942</strain>
    </source>
</reference>